<comment type="caution">
    <text evidence="2">The sequence shown here is derived from an EMBL/GenBank/DDBJ whole genome shotgun (WGS) entry which is preliminary data.</text>
</comment>
<keyword evidence="3" id="KW-1185">Reference proteome</keyword>
<dbReference type="OrthoDB" id="5339076at2759"/>
<feature type="compositionally biased region" description="Basic and acidic residues" evidence="1">
    <location>
        <begin position="172"/>
        <end position="185"/>
    </location>
</feature>
<evidence type="ECO:0000313" key="3">
    <source>
        <dbReference type="Proteomes" id="UP000243797"/>
    </source>
</evidence>
<dbReference type="AlphaFoldDB" id="A0A2K1QK33"/>
<dbReference type="EMBL" id="NKHZ01000080">
    <property type="protein sequence ID" value="PNS15213.1"/>
    <property type="molecule type" value="Genomic_DNA"/>
</dbReference>
<feature type="compositionally biased region" description="Acidic residues" evidence="1">
    <location>
        <begin position="557"/>
        <end position="566"/>
    </location>
</feature>
<gene>
    <name evidence="2" type="ORF">CAC42_8214</name>
</gene>
<sequence length="710" mass="76878">MSTPFTTDVHDDMEIAESAQAEMDFDIDFDGGTGDIPFTNEDEMQDDVPVMNEPEDIELRSATAEPDEYMDDEISADISANIPDIADVTAEQDGIMMDEAQAEDLDEELLDFSDDEPEVQAMPEHLEEEVEIPSQSLSVTVQDTETDAKDFAHTSMMALPHDAPSPQVSNSAKEDKAAGNDRYEAVTEPGKIPVATEVPPARTNHEFPSLAPVEPTGEESDIPKEAGQAVESNTDVLTETGDDGQGEYAINDEGHDHSRNLDGQYAAIQAEQQQQFDGQAATEEEAAEVEEAAVLQEAEPADNGSPRSHSSDGKHTCTGLHTTIVRYAGGEYTLFPSSEPSEGEEYFLQNENLVSGSIGDLLQACRGTLGEAITDDEELEVHVEDLGLYLNEDSTAAFSTSFSEILDVFVQLHRQDGNEQPPPMTISLTTRSRFSNRLTLLANAAAEGKGISQLSFLHNDGDHVSCYEEHIVDEFPAEEAEADSATHDIGAHNPTEAISDPQELVFGETTRSDAHHDQQHSPAQAAPEIGNEERETSRTLNPTHDQDLKVHIGTGLDDADQYDDGDDHGRVSNDQSHVASQLDPADSTPSDDVRLHADGHGEDTAIEIGLEPGTLVTQVSGDMPAADLTADLTESSTTSAETKGVTLAQAADQDQPSPDDFDEIDFDDDDDLGATAENEHLADTPTKNNKRGIEDVAEEYDQENKRTRSS</sequence>
<reference evidence="2 3" key="1">
    <citation type="submission" date="2017-06" db="EMBL/GenBank/DDBJ databases">
        <title>Draft genome sequence of a variant of Elsinoe murrayae.</title>
        <authorList>
            <person name="Cheng Q."/>
        </authorList>
    </citation>
    <scope>NUCLEOTIDE SEQUENCE [LARGE SCALE GENOMIC DNA]</scope>
    <source>
        <strain evidence="2 3">CQ-2017a</strain>
    </source>
</reference>
<proteinExistence type="predicted"/>
<evidence type="ECO:0000256" key="1">
    <source>
        <dbReference type="SAM" id="MobiDB-lite"/>
    </source>
</evidence>
<protein>
    <submittedName>
        <fullName evidence="2">Uncharacterized protein</fullName>
    </submittedName>
</protein>
<dbReference type="InParanoid" id="A0A2K1QK33"/>
<feature type="compositionally biased region" description="Polar residues" evidence="1">
    <location>
        <begin position="632"/>
        <end position="641"/>
    </location>
</feature>
<dbReference type="Pfam" id="PF10336">
    <property type="entry name" value="DUF2420"/>
    <property type="match status" value="1"/>
</dbReference>
<feature type="region of interest" description="Disordered" evidence="1">
    <location>
        <begin position="510"/>
        <end position="591"/>
    </location>
</feature>
<feature type="compositionally biased region" description="Acidic residues" evidence="1">
    <location>
        <begin position="657"/>
        <end position="672"/>
    </location>
</feature>
<feature type="region of interest" description="Disordered" evidence="1">
    <location>
        <begin position="632"/>
        <end position="710"/>
    </location>
</feature>
<dbReference type="STRING" id="2082308.A0A2K1QK33"/>
<feature type="compositionally biased region" description="Basic and acidic residues" evidence="1">
    <location>
        <begin position="510"/>
        <end position="519"/>
    </location>
</feature>
<accession>A0A2K1QK33</accession>
<feature type="region of interest" description="Disordered" evidence="1">
    <location>
        <begin position="158"/>
        <end position="259"/>
    </location>
</feature>
<dbReference type="Proteomes" id="UP000243797">
    <property type="component" value="Unassembled WGS sequence"/>
</dbReference>
<feature type="region of interest" description="Disordered" evidence="1">
    <location>
        <begin position="297"/>
        <end position="317"/>
    </location>
</feature>
<dbReference type="InterPro" id="IPR018822">
    <property type="entry name" value="UPF0646"/>
</dbReference>
<organism evidence="2 3">
    <name type="scientific">Sphaceloma murrayae</name>
    <dbReference type="NCBI Taxonomy" id="2082308"/>
    <lineage>
        <taxon>Eukaryota</taxon>
        <taxon>Fungi</taxon>
        <taxon>Dikarya</taxon>
        <taxon>Ascomycota</taxon>
        <taxon>Pezizomycotina</taxon>
        <taxon>Dothideomycetes</taxon>
        <taxon>Dothideomycetidae</taxon>
        <taxon>Myriangiales</taxon>
        <taxon>Elsinoaceae</taxon>
        <taxon>Sphaceloma</taxon>
    </lineage>
</organism>
<name>A0A2K1QK33_9PEZI</name>
<evidence type="ECO:0000313" key="2">
    <source>
        <dbReference type="EMBL" id="PNS15213.1"/>
    </source>
</evidence>